<gene>
    <name evidence="2" type="ORF">OCTVUL_1B029022</name>
</gene>
<name>A0AA36F3K7_OCTVU</name>
<evidence type="ECO:0000256" key="1">
    <source>
        <dbReference type="SAM" id="MobiDB-lite"/>
    </source>
</evidence>
<evidence type="ECO:0000313" key="2">
    <source>
        <dbReference type="EMBL" id="CAI9724446.1"/>
    </source>
</evidence>
<dbReference type="AlphaFoldDB" id="A0AA36F3K7"/>
<dbReference type="Proteomes" id="UP001162480">
    <property type="component" value="Chromosome 6"/>
</dbReference>
<accession>A0AA36F3K7</accession>
<evidence type="ECO:0000313" key="3">
    <source>
        <dbReference type="Proteomes" id="UP001162480"/>
    </source>
</evidence>
<sequence>MVTDRGNEDGRLNNQLNEDFAALTTTIVPIQEKEEKKVEEKKEEKKQDIENEEKTIEISSHANEAGRSRFASACNRLENIKLNNELLEKVKGLLEK</sequence>
<protein>
    <submittedName>
        <fullName evidence="2">Uncharacterized protein</fullName>
    </submittedName>
</protein>
<organism evidence="2 3">
    <name type="scientific">Octopus vulgaris</name>
    <name type="common">Common octopus</name>
    <dbReference type="NCBI Taxonomy" id="6645"/>
    <lineage>
        <taxon>Eukaryota</taxon>
        <taxon>Metazoa</taxon>
        <taxon>Spiralia</taxon>
        <taxon>Lophotrochozoa</taxon>
        <taxon>Mollusca</taxon>
        <taxon>Cephalopoda</taxon>
        <taxon>Coleoidea</taxon>
        <taxon>Octopodiformes</taxon>
        <taxon>Octopoda</taxon>
        <taxon>Incirrata</taxon>
        <taxon>Octopodidae</taxon>
        <taxon>Octopus</taxon>
    </lineage>
</organism>
<reference evidence="2" key="1">
    <citation type="submission" date="2023-08" db="EMBL/GenBank/DDBJ databases">
        <authorList>
            <person name="Alioto T."/>
            <person name="Alioto T."/>
            <person name="Gomez Garrido J."/>
        </authorList>
    </citation>
    <scope>NUCLEOTIDE SEQUENCE</scope>
</reference>
<keyword evidence="3" id="KW-1185">Reference proteome</keyword>
<feature type="compositionally biased region" description="Basic and acidic residues" evidence="1">
    <location>
        <begin position="34"/>
        <end position="56"/>
    </location>
</feature>
<dbReference type="EMBL" id="OX597819">
    <property type="protein sequence ID" value="CAI9724446.1"/>
    <property type="molecule type" value="Genomic_DNA"/>
</dbReference>
<feature type="region of interest" description="Disordered" evidence="1">
    <location>
        <begin position="34"/>
        <end position="66"/>
    </location>
</feature>
<proteinExistence type="predicted"/>